<gene>
    <name evidence="2" type="ORF">CGZ54_28070</name>
</gene>
<keyword evidence="1" id="KW-1133">Transmembrane helix</keyword>
<feature type="transmembrane region" description="Helical" evidence="1">
    <location>
        <begin position="35"/>
        <end position="58"/>
    </location>
</feature>
<dbReference type="Proteomes" id="UP000231328">
    <property type="component" value="Unassembled WGS sequence"/>
</dbReference>
<feature type="non-terminal residue" evidence="2">
    <location>
        <position position="1"/>
    </location>
</feature>
<accession>A0AAP8KL72</accession>
<comment type="caution">
    <text evidence="2">The sequence shown here is derived from an EMBL/GenBank/DDBJ whole genome shotgun (WGS) entry which is preliminary data.</text>
</comment>
<protein>
    <submittedName>
        <fullName evidence="2">Flippase</fullName>
    </submittedName>
</protein>
<feature type="transmembrane region" description="Helical" evidence="1">
    <location>
        <begin position="97"/>
        <end position="120"/>
    </location>
</feature>
<evidence type="ECO:0000313" key="3">
    <source>
        <dbReference type="Proteomes" id="UP000231328"/>
    </source>
</evidence>
<evidence type="ECO:0000256" key="1">
    <source>
        <dbReference type="SAM" id="Phobius"/>
    </source>
</evidence>
<dbReference type="EMBL" id="NMVR01000189">
    <property type="protein sequence ID" value="PJG36494.1"/>
    <property type="molecule type" value="Genomic_DNA"/>
</dbReference>
<evidence type="ECO:0000313" key="2">
    <source>
        <dbReference type="EMBL" id="PJG36494.1"/>
    </source>
</evidence>
<dbReference type="InterPro" id="IPR052556">
    <property type="entry name" value="PolySynth_Transporter"/>
</dbReference>
<dbReference type="PANTHER" id="PTHR43424">
    <property type="entry name" value="LOCUS PUTATIVE PROTEIN 1-RELATED"/>
    <property type="match status" value="1"/>
</dbReference>
<dbReference type="AlphaFoldDB" id="A0AAP8KL72"/>
<dbReference type="PANTHER" id="PTHR43424:SF1">
    <property type="entry name" value="LOCUS PUTATIVE PROTEIN 1-RELATED"/>
    <property type="match status" value="1"/>
</dbReference>
<sequence>INTFDLVIIPRITKMSIQQSHSLTKTLANNMNIQLILTIPMVFGLIAIMPSFYLWFFGEEFASTVPLMTILAILVLIIPLNMLISRQYLLIVNKIRLYNASITIGAVMNLVLCLVLIYFYGIYGAAIARLITEFILLIWRFVDITKINVKLNIVST</sequence>
<feature type="transmembrane region" description="Helical" evidence="1">
    <location>
        <begin position="126"/>
        <end position="142"/>
    </location>
</feature>
<name>A0AAP8KL72_9ENTR</name>
<reference evidence="2 3" key="1">
    <citation type="submission" date="2017-07" db="EMBL/GenBank/DDBJ databases">
        <title>Draft genome sequence of Enterobacter cloacae ST128, a clinical strain coproducing KPC-2 and NDM-1 carbapenemases.</title>
        <authorList>
            <person name="Li X."/>
        </authorList>
    </citation>
    <scope>NUCLEOTIDE SEQUENCE [LARGE SCALE GENOMIC DNA]</scope>
    <source>
        <strain evidence="2 3">HBY</strain>
    </source>
</reference>
<feature type="transmembrane region" description="Helical" evidence="1">
    <location>
        <begin position="64"/>
        <end position="85"/>
    </location>
</feature>
<proteinExistence type="predicted"/>
<organism evidence="2 3">
    <name type="scientific">Enterobacter hormaechei</name>
    <dbReference type="NCBI Taxonomy" id="158836"/>
    <lineage>
        <taxon>Bacteria</taxon>
        <taxon>Pseudomonadati</taxon>
        <taxon>Pseudomonadota</taxon>
        <taxon>Gammaproteobacteria</taxon>
        <taxon>Enterobacterales</taxon>
        <taxon>Enterobacteriaceae</taxon>
        <taxon>Enterobacter</taxon>
        <taxon>Enterobacter cloacae complex</taxon>
    </lineage>
</organism>
<keyword evidence="1" id="KW-0472">Membrane</keyword>
<feature type="non-terminal residue" evidence="2">
    <location>
        <position position="156"/>
    </location>
</feature>
<keyword evidence="1" id="KW-0812">Transmembrane</keyword>